<gene>
    <name evidence="6" type="ORF">GCM10023205_11040</name>
</gene>
<dbReference type="InterPro" id="IPR005119">
    <property type="entry name" value="LysR_subst-bd"/>
</dbReference>
<evidence type="ECO:0000256" key="1">
    <source>
        <dbReference type="ARBA" id="ARBA00009437"/>
    </source>
</evidence>
<keyword evidence="3" id="KW-0238">DNA-binding</keyword>
<sequence>MELRQIRYFLAVAEELHFGRAAERLHIVQPTVSQQIRRLERTLGVELFDRSTRSVTLTASGAAFVPYARTIVEAERAGREAMARFRADQDAALRVGTSVGLGSRLDRLLAALAENSPETPVELVSSPPATRMRQVRDGELDAAFIRGVDAVPGLDLVPVWRDRLVVALPAKHPLAQHETVAVADLAGLPLRIVPREKNAHLVDLILGLCRDAGFEPVVGPTFTTDQDTLAAVGSGRPSWTVMYATKVDQLAARSVVFRSFAEPAPTMQAYLAVRPDAQVRRLAPLLAACHAQAD</sequence>
<dbReference type="EMBL" id="BAABHS010000003">
    <property type="protein sequence ID" value="GAA4951840.1"/>
    <property type="molecule type" value="Genomic_DNA"/>
</dbReference>
<dbReference type="SUPFAM" id="SSF46785">
    <property type="entry name" value="Winged helix' DNA-binding domain"/>
    <property type="match status" value="1"/>
</dbReference>
<evidence type="ECO:0000256" key="4">
    <source>
        <dbReference type="ARBA" id="ARBA00023163"/>
    </source>
</evidence>
<dbReference type="PROSITE" id="PS50931">
    <property type="entry name" value="HTH_LYSR"/>
    <property type="match status" value="1"/>
</dbReference>
<dbReference type="SUPFAM" id="SSF53850">
    <property type="entry name" value="Periplasmic binding protein-like II"/>
    <property type="match status" value="1"/>
</dbReference>
<dbReference type="PANTHER" id="PTHR30346">
    <property type="entry name" value="TRANSCRIPTIONAL DUAL REGULATOR HCAR-RELATED"/>
    <property type="match status" value="1"/>
</dbReference>
<keyword evidence="7" id="KW-1185">Reference proteome</keyword>
<dbReference type="Gene3D" id="1.10.10.10">
    <property type="entry name" value="Winged helix-like DNA-binding domain superfamily/Winged helix DNA-binding domain"/>
    <property type="match status" value="1"/>
</dbReference>
<protein>
    <submittedName>
        <fullName evidence="6">LysR family transcriptional regulator</fullName>
    </submittedName>
</protein>
<evidence type="ECO:0000313" key="6">
    <source>
        <dbReference type="EMBL" id="GAA4951840.1"/>
    </source>
</evidence>
<comment type="similarity">
    <text evidence="1">Belongs to the LysR transcriptional regulatory family.</text>
</comment>
<evidence type="ECO:0000313" key="7">
    <source>
        <dbReference type="Proteomes" id="UP001500466"/>
    </source>
</evidence>
<accession>A0ABP9GRZ6</accession>
<keyword evidence="4" id="KW-0804">Transcription</keyword>
<dbReference type="RefSeq" id="WP_345674122.1">
    <property type="nucleotide sequence ID" value="NZ_BAABHS010000003.1"/>
</dbReference>
<dbReference type="Pfam" id="PF00126">
    <property type="entry name" value="HTH_1"/>
    <property type="match status" value="1"/>
</dbReference>
<keyword evidence="2" id="KW-0805">Transcription regulation</keyword>
<dbReference type="InterPro" id="IPR036388">
    <property type="entry name" value="WH-like_DNA-bd_sf"/>
</dbReference>
<dbReference type="PRINTS" id="PR00039">
    <property type="entry name" value="HTHLYSR"/>
</dbReference>
<dbReference type="InterPro" id="IPR000847">
    <property type="entry name" value="LysR_HTH_N"/>
</dbReference>
<dbReference type="CDD" id="cd08414">
    <property type="entry name" value="PBP2_LTTR_aromatics_like"/>
    <property type="match status" value="1"/>
</dbReference>
<dbReference type="Pfam" id="PF03466">
    <property type="entry name" value="LysR_substrate"/>
    <property type="match status" value="1"/>
</dbReference>
<proteinExistence type="inferred from homology"/>
<dbReference type="Gene3D" id="3.40.190.10">
    <property type="entry name" value="Periplasmic binding protein-like II"/>
    <property type="match status" value="2"/>
</dbReference>
<evidence type="ECO:0000256" key="2">
    <source>
        <dbReference type="ARBA" id="ARBA00023015"/>
    </source>
</evidence>
<dbReference type="Proteomes" id="UP001500466">
    <property type="component" value="Unassembled WGS sequence"/>
</dbReference>
<reference evidence="7" key="1">
    <citation type="journal article" date="2019" name="Int. J. Syst. Evol. Microbiol.">
        <title>The Global Catalogue of Microorganisms (GCM) 10K type strain sequencing project: providing services to taxonomists for standard genome sequencing and annotation.</title>
        <authorList>
            <consortium name="The Broad Institute Genomics Platform"/>
            <consortium name="The Broad Institute Genome Sequencing Center for Infectious Disease"/>
            <person name="Wu L."/>
            <person name="Ma J."/>
        </authorList>
    </citation>
    <scope>NUCLEOTIDE SEQUENCE [LARGE SCALE GENOMIC DNA]</scope>
    <source>
        <strain evidence="7">JCM 17986</strain>
    </source>
</reference>
<comment type="caution">
    <text evidence="6">The sequence shown here is derived from an EMBL/GenBank/DDBJ whole genome shotgun (WGS) entry which is preliminary data.</text>
</comment>
<evidence type="ECO:0000259" key="5">
    <source>
        <dbReference type="PROSITE" id="PS50931"/>
    </source>
</evidence>
<feature type="domain" description="HTH lysR-type" evidence="5">
    <location>
        <begin position="1"/>
        <end position="58"/>
    </location>
</feature>
<dbReference type="PANTHER" id="PTHR30346:SF0">
    <property type="entry name" value="HCA OPERON TRANSCRIPTIONAL ACTIVATOR HCAR"/>
    <property type="match status" value="1"/>
</dbReference>
<dbReference type="InterPro" id="IPR036390">
    <property type="entry name" value="WH_DNA-bd_sf"/>
</dbReference>
<evidence type="ECO:0000256" key="3">
    <source>
        <dbReference type="ARBA" id="ARBA00023125"/>
    </source>
</evidence>
<organism evidence="6 7">
    <name type="scientific">Yinghuangia aomiensis</name>
    <dbReference type="NCBI Taxonomy" id="676205"/>
    <lineage>
        <taxon>Bacteria</taxon>
        <taxon>Bacillati</taxon>
        <taxon>Actinomycetota</taxon>
        <taxon>Actinomycetes</taxon>
        <taxon>Kitasatosporales</taxon>
        <taxon>Streptomycetaceae</taxon>
        <taxon>Yinghuangia</taxon>
    </lineage>
</organism>
<name>A0ABP9GRZ6_9ACTN</name>